<protein>
    <recommendedName>
        <fullName evidence="7">rRNA adenine N(6)-methyltransferase</fullName>
        <ecNumber evidence="7">2.1.1.-</ecNumber>
    </recommendedName>
</protein>
<keyword evidence="1 7" id="KW-0698">rRNA processing</keyword>
<feature type="binding site" evidence="6">
    <location>
        <position position="69"/>
    </location>
    <ligand>
        <name>S-adenosyl-L-methionine</name>
        <dbReference type="ChEBI" id="CHEBI:59789"/>
    </ligand>
</feature>
<dbReference type="Gene3D" id="3.40.50.150">
    <property type="entry name" value="Vaccinia Virus protein VP39"/>
    <property type="match status" value="1"/>
</dbReference>
<evidence type="ECO:0000256" key="8">
    <source>
        <dbReference type="SAM" id="MobiDB-lite"/>
    </source>
</evidence>
<proteinExistence type="inferred from homology"/>
<dbReference type="SMART" id="SM00650">
    <property type="entry name" value="rADc"/>
    <property type="match status" value="1"/>
</dbReference>
<keyword evidence="3 6" id="KW-0808">Transferase</keyword>
<evidence type="ECO:0000313" key="11">
    <source>
        <dbReference type="EMBL" id="ETO22403.1"/>
    </source>
</evidence>
<evidence type="ECO:0000256" key="5">
    <source>
        <dbReference type="ARBA" id="ARBA00022884"/>
    </source>
</evidence>
<dbReference type="Proteomes" id="UP000023152">
    <property type="component" value="Unassembled WGS sequence"/>
</dbReference>
<evidence type="ECO:0000259" key="10">
    <source>
        <dbReference type="SMART" id="SM00650"/>
    </source>
</evidence>
<dbReference type="GO" id="GO:0003723">
    <property type="term" value="F:RNA binding"/>
    <property type="evidence" value="ECO:0007669"/>
    <property type="project" value="UniProtKB-UniRule"/>
</dbReference>
<dbReference type="CDD" id="cd02440">
    <property type="entry name" value="AdoMet_MTases"/>
    <property type="match status" value="1"/>
</dbReference>
<dbReference type="InterPro" id="IPR029063">
    <property type="entry name" value="SAM-dependent_MTases_sf"/>
</dbReference>
<dbReference type="Pfam" id="PF00398">
    <property type="entry name" value="RrnaAD"/>
    <property type="match status" value="1"/>
</dbReference>
<evidence type="ECO:0000256" key="1">
    <source>
        <dbReference type="ARBA" id="ARBA00022552"/>
    </source>
</evidence>
<evidence type="ECO:0000256" key="9">
    <source>
        <dbReference type="SAM" id="Phobius"/>
    </source>
</evidence>
<dbReference type="EC" id="2.1.1.-" evidence="7"/>
<keyword evidence="2 6" id="KW-0489">Methyltransferase</keyword>
<organism evidence="11 12">
    <name type="scientific">Reticulomyxa filosa</name>
    <dbReference type="NCBI Taxonomy" id="46433"/>
    <lineage>
        <taxon>Eukaryota</taxon>
        <taxon>Sar</taxon>
        <taxon>Rhizaria</taxon>
        <taxon>Retaria</taxon>
        <taxon>Foraminifera</taxon>
        <taxon>Monothalamids</taxon>
        <taxon>Reticulomyxidae</taxon>
        <taxon>Reticulomyxa</taxon>
    </lineage>
</organism>
<feature type="binding site" evidence="6">
    <location>
        <position position="44"/>
    </location>
    <ligand>
        <name>S-adenosyl-L-methionine</name>
        <dbReference type="ChEBI" id="CHEBI:59789"/>
    </ligand>
</feature>
<dbReference type="SUPFAM" id="SSF53335">
    <property type="entry name" value="S-adenosyl-L-methionine-dependent methyltransferases"/>
    <property type="match status" value="1"/>
</dbReference>
<dbReference type="InterPro" id="IPR011530">
    <property type="entry name" value="rRNA_adenine_dimethylase"/>
</dbReference>
<feature type="binding site" evidence="6">
    <location>
        <position position="149"/>
    </location>
    <ligand>
        <name>S-adenosyl-L-methionine</name>
        <dbReference type="ChEBI" id="CHEBI:59789"/>
    </ligand>
</feature>
<feature type="binding site" evidence="6">
    <location>
        <position position="90"/>
    </location>
    <ligand>
        <name>S-adenosyl-L-methionine</name>
        <dbReference type="ChEBI" id="CHEBI:59789"/>
    </ligand>
</feature>
<feature type="binding site" evidence="6">
    <location>
        <position position="42"/>
    </location>
    <ligand>
        <name>S-adenosyl-L-methionine</name>
        <dbReference type="ChEBI" id="CHEBI:59789"/>
    </ligand>
</feature>
<evidence type="ECO:0000313" key="12">
    <source>
        <dbReference type="Proteomes" id="UP000023152"/>
    </source>
</evidence>
<dbReference type="EMBL" id="ASPP01010764">
    <property type="protein sequence ID" value="ETO22403.1"/>
    <property type="molecule type" value="Genomic_DNA"/>
</dbReference>
<reference evidence="11 12" key="1">
    <citation type="journal article" date="2013" name="Curr. Biol.">
        <title>The Genome of the Foraminiferan Reticulomyxa filosa.</title>
        <authorList>
            <person name="Glockner G."/>
            <person name="Hulsmann N."/>
            <person name="Schleicher M."/>
            <person name="Noegel A.A."/>
            <person name="Eichinger L."/>
            <person name="Gallinger C."/>
            <person name="Pawlowski J."/>
            <person name="Sierra R."/>
            <person name="Euteneuer U."/>
            <person name="Pillet L."/>
            <person name="Moustafa A."/>
            <person name="Platzer M."/>
            <person name="Groth M."/>
            <person name="Szafranski K."/>
            <person name="Schliwa M."/>
        </authorList>
    </citation>
    <scope>NUCLEOTIDE SEQUENCE [LARGE SCALE GENOMIC DNA]</scope>
</reference>
<dbReference type="OrthoDB" id="74991at2759"/>
<evidence type="ECO:0000256" key="4">
    <source>
        <dbReference type="ARBA" id="ARBA00022691"/>
    </source>
</evidence>
<keyword evidence="9" id="KW-1133">Transmembrane helix</keyword>
<dbReference type="NCBIfam" id="TIGR00755">
    <property type="entry name" value="ksgA"/>
    <property type="match status" value="1"/>
</dbReference>
<comment type="similarity">
    <text evidence="6 7">Belongs to the class I-like SAM-binding methyltransferase superfamily. rRNA adenine N(6)-methyltransferase family.</text>
</comment>
<feature type="region of interest" description="Disordered" evidence="8">
    <location>
        <begin position="1"/>
        <end position="28"/>
    </location>
</feature>
<keyword evidence="9" id="KW-0812">Transmembrane</keyword>
<dbReference type="InterPro" id="IPR020596">
    <property type="entry name" value="rRNA_Ade_Mease_Trfase_CS"/>
</dbReference>
<dbReference type="FunFam" id="3.40.50.150:FF:000081">
    <property type="entry name" value="rRNA adenine N(6)-methyltransferase"/>
    <property type="match status" value="1"/>
</dbReference>
<dbReference type="InterPro" id="IPR020598">
    <property type="entry name" value="rRNA_Ade_methylase_Trfase_N"/>
</dbReference>
<sequence length="366" mass="42519">MSILSSAAPPSGYGKHTKAPTSTGKKEERHHAFYFTSTKGQHILKNPGIIHDMIDKSGIKETDIVLEIGPGTGNLTMQLLEKCKQVIAIEVDVRMVSELRKRVMGTKVKKKKHNFIIIFLKRPFESKLQIIHGDAIKTNFPFFNLCIANIPYQISSPLIFKLLAHRPHFRCAVLMLQDEFAKRMVARPGDYVWSRLSINCQLLARVGYLKKVGKANFRPPPKVESALIRLEPRHPPPPINFLEWDGLIRICFERRHRLLQKIFNNKSVLENIEKNHRLFCEMKKWYVFVVVLLLFVCVCTVVFVQYTTQYFFFKKKKHLEPVADVKATIRKVLEECDLADKRPRHLDIPDFLKLMKMLNDKGFHFK</sequence>
<keyword evidence="12" id="KW-1185">Reference proteome</keyword>
<dbReference type="PANTHER" id="PTHR11727">
    <property type="entry name" value="DIMETHYLADENOSINE TRANSFERASE"/>
    <property type="match status" value="1"/>
</dbReference>
<dbReference type="GO" id="GO:0000179">
    <property type="term" value="F:rRNA (adenine-N6,N6-)-dimethyltransferase activity"/>
    <property type="evidence" value="ECO:0007669"/>
    <property type="project" value="UniProtKB-UniRule"/>
</dbReference>
<evidence type="ECO:0000256" key="6">
    <source>
        <dbReference type="PROSITE-ProRule" id="PRU01026"/>
    </source>
</evidence>
<dbReference type="InterPro" id="IPR001737">
    <property type="entry name" value="KsgA/Erm"/>
</dbReference>
<dbReference type="PROSITE" id="PS01131">
    <property type="entry name" value="RRNA_A_DIMETH"/>
    <property type="match status" value="1"/>
</dbReference>
<feature type="binding site" evidence="6">
    <location>
        <position position="134"/>
    </location>
    <ligand>
        <name>S-adenosyl-L-methionine</name>
        <dbReference type="ChEBI" id="CHEBI:59789"/>
    </ligand>
</feature>
<dbReference type="AlphaFoldDB" id="X6N944"/>
<dbReference type="Gene3D" id="1.10.8.480">
    <property type="match status" value="1"/>
</dbReference>
<name>X6N944_RETFI</name>
<comment type="caution">
    <text evidence="11">The sequence shown here is derived from an EMBL/GenBank/DDBJ whole genome shotgun (WGS) entry which is preliminary data.</text>
</comment>
<keyword evidence="9" id="KW-0472">Membrane</keyword>
<evidence type="ECO:0000256" key="3">
    <source>
        <dbReference type="ARBA" id="ARBA00022679"/>
    </source>
</evidence>
<keyword evidence="5 6" id="KW-0694">RNA-binding</keyword>
<evidence type="ECO:0000256" key="2">
    <source>
        <dbReference type="ARBA" id="ARBA00022603"/>
    </source>
</evidence>
<dbReference type="PROSITE" id="PS51689">
    <property type="entry name" value="SAM_RNA_A_N6_MT"/>
    <property type="match status" value="1"/>
</dbReference>
<feature type="transmembrane region" description="Helical" evidence="9">
    <location>
        <begin position="285"/>
        <end position="307"/>
    </location>
</feature>
<keyword evidence="4 6" id="KW-0949">S-adenosyl-L-methionine</keyword>
<gene>
    <name evidence="11" type="ORF">RFI_14796</name>
</gene>
<feature type="domain" description="Ribosomal RNA adenine methylase transferase N-terminal" evidence="10">
    <location>
        <begin position="49"/>
        <end position="234"/>
    </location>
</feature>
<evidence type="ECO:0000256" key="7">
    <source>
        <dbReference type="RuleBase" id="RU362106"/>
    </source>
</evidence>
<dbReference type="PANTHER" id="PTHR11727:SF7">
    <property type="entry name" value="DIMETHYLADENOSINE TRANSFERASE-RELATED"/>
    <property type="match status" value="1"/>
</dbReference>
<accession>X6N944</accession>